<evidence type="ECO:0000313" key="2">
    <source>
        <dbReference type="Proteomes" id="UP000192758"/>
    </source>
</evidence>
<comment type="caution">
    <text evidence="1">The sequence shown here is derived from an EMBL/GenBank/DDBJ whole genome shotgun (WGS) entry which is preliminary data.</text>
</comment>
<name>A0A1W0E7L6_9MICR</name>
<reference evidence="1 2" key="1">
    <citation type="journal article" date="2017" name="Environ. Microbiol.">
        <title>Decay of the glycolytic pathway and adaptation to intranuclear parasitism within Enterocytozoonidae microsporidia.</title>
        <authorList>
            <person name="Wiredu Boakye D."/>
            <person name="Jaroenlak P."/>
            <person name="Prachumwat A."/>
            <person name="Williams T.A."/>
            <person name="Bateman K.S."/>
            <person name="Itsathitphaisarn O."/>
            <person name="Sritunyalucksana K."/>
            <person name="Paszkiewicz K.H."/>
            <person name="Moore K.A."/>
            <person name="Stentiford G.D."/>
            <person name="Williams B.A."/>
        </authorList>
    </citation>
    <scope>NUCLEOTIDE SEQUENCE [LARGE SCALE GENOMIC DNA]</scope>
    <source>
        <strain evidence="1 2">TH1</strain>
    </source>
</reference>
<gene>
    <name evidence="1" type="ORF">EHP00_2008</name>
</gene>
<dbReference type="AlphaFoldDB" id="A0A1W0E7L6"/>
<accession>A0A1W0E7L6</accession>
<dbReference type="EMBL" id="MNPJ01000013">
    <property type="protein sequence ID" value="OQS55206.1"/>
    <property type="molecule type" value="Genomic_DNA"/>
</dbReference>
<dbReference type="VEuPathDB" id="MicrosporidiaDB:EHP00_2008"/>
<dbReference type="Proteomes" id="UP000192758">
    <property type="component" value="Unassembled WGS sequence"/>
</dbReference>
<organism evidence="1 2">
    <name type="scientific">Ecytonucleospora hepatopenaei</name>
    <dbReference type="NCBI Taxonomy" id="646526"/>
    <lineage>
        <taxon>Eukaryota</taxon>
        <taxon>Fungi</taxon>
        <taxon>Fungi incertae sedis</taxon>
        <taxon>Microsporidia</taxon>
        <taxon>Enterocytozoonidae</taxon>
        <taxon>Ecytonucleospora</taxon>
    </lineage>
</organism>
<evidence type="ECO:0000313" key="1">
    <source>
        <dbReference type="EMBL" id="OQS55206.1"/>
    </source>
</evidence>
<keyword evidence="2" id="KW-1185">Reference proteome</keyword>
<proteinExistence type="predicted"/>
<protein>
    <submittedName>
        <fullName evidence="1">Uncharacterized protein</fullName>
    </submittedName>
</protein>
<sequence length="69" mass="8210">MDDNEFYNCLHKLNNLYDILLDTIHNIDDNTNNNIIDNNTNIDYLDDNDLKCAKQFKNTIDDIYKIINK</sequence>